<dbReference type="EMBL" id="CAJA01000167">
    <property type="protein sequence ID" value="CCH73256.1"/>
    <property type="molecule type" value="Genomic_DNA"/>
</dbReference>
<gene>
    <name evidence="2" type="ORF">BN11_2490004</name>
</gene>
<proteinExistence type="predicted"/>
<dbReference type="RefSeq" id="WP_048698763.1">
    <property type="nucleotide sequence ID" value="NZ_HG764815.1"/>
</dbReference>
<reference evidence="2 3" key="1">
    <citation type="journal article" date="2013" name="ISME J.">
        <title>A metabolic model for members of the genus Tetrasphaera involved in enhanced biological phosphorus removal.</title>
        <authorList>
            <person name="Kristiansen R."/>
            <person name="Nguyen H.T.T."/>
            <person name="Saunders A.M."/>
            <person name="Nielsen J.L."/>
            <person name="Wimmer R."/>
            <person name="Le V.Q."/>
            <person name="McIlroy S.J."/>
            <person name="Petrovski S."/>
            <person name="Seviour R.J."/>
            <person name="Calteau A."/>
            <person name="Nielsen K.L."/>
            <person name="Nielsen P.H."/>
        </authorList>
    </citation>
    <scope>NUCLEOTIDE SEQUENCE [LARGE SCALE GENOMIC DNA]</scope>
    <source>
        <strain evidence="2 3">Ben110</strain>
    </source>
</reference>
<accession>W6JWX5</accession>
<dbReference type="OrthoDB" id="4840288at2"/>
<sequence>MRPLRLAAVATTTLAVAAALAVPALASEAKATITWPTSGSSVSGTSVTVKGGYSATATVKEVRVAVCKVGTNGACTAYLSNAATGDFVSTYRSLPATLTPKTQVSGTYQLAASKLTAGPYKAAAFVVSNDTPKGPSTTVNFTMKASESPSTKGYITITFGRSNWSVATGATCNVIPSGARTLEQNVQDLAARGLKAQGGVVVDRTHATARECTEGQMLQPSWADLTRLRVNNGFTVVSQGMTYADMTKMTTDAQRYNESGATLPTFNSRGHTRAWGMFNYPNNKMDAAANRVVTKYFAFGRKYGTEINNRAAVMTYPYLVKTISVMGGRCNNVNLACYTMSVKNNKQMAPPERLSRILRPGADQWGVVQFYRIVEESFGRMGASVAWDCTSSDWRNRWTSQPEIYCRNSFLEAIDGRSKTAVNADAVDVAKAWGRTPG</sequence>
<name>W6JWX5_9MICO</name>
<protein>
    <submittedName>
        <fullName evidence="2">Uncharacterized protein</fullName>
    </submittedName>
</protein>
<dbReference type="Proteomes" id="UP000035763">
    <property type="component" value="Unassembled WGS sequence"/>
</dbReference>
<dbReference type="AlphaFoldDB" id="W6JWX5"/>
<feature type="signal peptide" evidence="1">
    <location>
        <begin position="1"/>
        <end position="26"/>
    </location>
</feature>
<evidence type="ECO:0000313" key="2">
    <source>
        <dbReference type="EMBL" id="CCH73256.1"/>
    </source>
</evidence>
<organism evidence="2 3">
    <name type="scientific">Nostocoides australiense Ben110</name>
    <dbReference type="NCBI Taxonomy" id="1193182"/>
    <lineage>
        <taxon>Bacteria</taxon>
        <taxon>Bacillati</taxon>
        <taxon>Actinomycetota</taxon>
        <taxon>Actinomycetes</taxon>
        <taxon>Micrococcales</taxon>
        <taxon>Intrasporangiaceae</taxon>
        <taxon>Nostocoides</taxon>
    </lineage>
</organism>
<evidence type="ECO:0000313" key="3">
    <source>
        <dbReference type="Proteomes" id="UP000035763"/>
    </source>
</evidence>
<feature type="chain" id="PRO_5004877669" evidence="1">
    <location>
        <begin position="27"/>
        <end position="438"/>
    </location>
</feature>
<keyword evidence="3" id="KW-1185">Reference proteome</keyword>
<comment type="caution">
    <text evidence="2">The sequence shown here is derived from an EMBL/GenBank/DDBJ whole genome shotgun (WGS) entry which is preliminary data.</text>
</comment>
<keyword evidence="1" id="KW-0732">Signal</keyword>
<dbReference type="STRING" id="1193182.BN11_2490004"/>
<evidence type="ECO:0000256" key="1">
    <source>
        <dbReference type="SAM" id="SignalP"/>
    </source>
</evidence>